<keyword evidence="4" id="KW-0547">Nucleotide-binding</keyword>
<comment type="catalytic activity">
    <reaction evidence="11">
        <text>Couples ATP hydrolysis with the unwinding of duplex DNA by translocating in the 3'-5' direction.</text>
        <dbReference type="EC" id="5.6.2.4"/>
    </reaction>
</comment>
<reference evidence="18" key="1">
    <citation type="journal article" date="2017" name="Nature">
        <title>The sunflower genome provides insights into oil metabolism, flowering and Asterid evolution.</title>
        <authorList>
            <person name="Badouin H."/>
            <person name="Gouzy J."/>
            <person name="Grassa C.J."/>
            <person name="Murat F."/>
            <person name="Staton S.E."/>
            <person name="Cottret L."/>
            <person name="Lelandais-Briere C."/>
            <person name="Owens G.L."/>
            <person name="Carrere S."/>
            <person name="Mayjonade B."/>
            <person name="Legrand L."/>
            <person name="Gill N."/>
            <person name="Kane N.C."/>
            <person name="Bowers J.E."/>
            <person name="Hubner S."/>
            <person name="Bellec A."/>
            <person name="Berard A."/>
            <person name="Berges H."/>
            <person name="Blanchet N."/>
            <person name="Boniface M.C."/>
            <person name="Brunel D."/>
            <person name="Catrice O."/>
            <person name="Chaidir N."/>
            <person name="Claudel C."/>
            <person name="Donnadieu C."/>
            <person name="Faraut T."/>
            <person name="Fievet G."/>
            <person name="Helmstetter N."/>
            <person name="King M."/>
            <person name="Knapp S.J."/>
            <person name="Lai Z."/>
            <person name="Le Paslier M.C."/>
            <person name="Lippi Y."/>
            <person name="Lorenzon L."/>
            <person name="Mandel J.R."/>
            <person name="Marage G."/>
            <person name="Marchand G."/>
            <person name="Marquand E."/>
            <person name="Bret-Mestries E."/>
            <person name="Morien E."/>
            <person name="Nambeesan S."/>
            <person name="Nguyen T."/>
            <person name="Pegot-Espagnet P."/>
            <person name="Pouilly N."/>
            <person name="Raftis F."/>
            <person name="Sallet E."/>
            <person name="Schiex T."/>
            <person name="Thomas J."/>
            <person name="Vandecasteele C."/>
            <person name="Vares D."/>
            <person name="Vear F."/>
            <person name="Vautrin S."/>
            <person name="Crespi M."/>
            <person name="Mangin B."/>
            <person name="Burke J.M."/>
            <person name="Salse J."/>
            <person name="Munos S."/>
            <person name="Vincourt P."/>
            <person name="Rieseberg L.H."/>
            <person name="Langlade N.B."/>
        </authorList>
    </citation>
    <scope>NUCLEOTIDE SEQUENCE [LARGE SCALE GENOMIC DNA]</scope>
    <source>
        <strain evidence="18">cv. SF193</strain>
    </source>
</reference>
<dbReference type="PROSITE" id="PS50967">
    <property type="entry name" value="HRDC"/>
    <property type="match status" value="1"/>
</dbReference>
<evidence type="ECO:0000256" key="11">
    <source>
        <dbReference type="ARBA" id="ARBA00034617"/>
    </source>
</evidence>
<proteinExistence type="inferred from homology"/>
<dbReference type="Pfam" id="PF16124">
    <property type="entry name" value="RecQ_Zn_bind"/>
    <property type="match status" value="1"/>
</dbReference>
<evidence type="ECO:0000259" key="16">
    <source>
        <dbReference type="PROSITE" id="PS51194"/>
    </source>
</evidence>
<evidence type="ECO:0000256" key="9">
    <source>
        <dbReference type="ARBA" id="ARBA00023235"/>
    </source>
</evidence>
<evidence type="ECO:0000256" key="5">
    <source>
        <dbReference type="ARBA" id="ARBA00022801"/>
    </source>
</evidence>
<dbReference type="AlphaFoldDB" id="A0A251V4H7"/>
<dbReference type="EC" id="5.6.2.4" evidence="12"/>
<dbReference type="PROSITE" id="PS51192">
    <property type="entry name" value="HELICASE_ATP_BIND_1"/>
    <property type="match status" value="1"/>
</dbReference>
<dbReference type="FunCoup" id="A0A251V4H7">
    <property type="interactions" value="1472"/>
</dbReference>
<dbReference type="CDD" id="cd17920">
    <property type="entry name" value="DEXHc_RecQ"/>
    <property type="match status" value="1"/>
</dbReference>
<dbReference type="GO" id="GO:0009378">
    <property type="term" value="F:four-way junction helicase activity"/>
    <property type="evidence" value="ECO:0000318"/>
    <property type="project" value="GO_Central"/>
</dbReference>
<feature type="region of interest" description="Disordered" evidence="13">
    <location>
        <begin position="989"/>
        <end position="1008"/>
    </location>
</feature>
<comment type="similarity">
    <text evidence="2">Belongs to the helicase family. RecQ subfamily.</text>
</comment>
<dbReference type="InterPro" id="IPR027417">
    <property type="entry name" value="P-loop_NTPase"/>
</dbReference>
<evidence type="ECO:0000256" key="6">
    <source>
        <dbReference type="ARBA" id="ARBA00022806"/>
    </source>
</evidence>
<dbReference type="GO" id="GO:0005694">
    <property type="term" value="C:chromosome"/>
    <property type="evidence" value="ECO:0000318"/>
    <property type="project" value="GO_Central"/>
</dbReference>
<dbReference type="GO" id="GO:0005524">
    <property type="term" value="F:ATP binding"/>
    <property type="evidence" value="ECO:0007669"/>
    <property type="project" value="UniProtKB-KW"/>
</dbReference>
<protein>
    <recommendedName>
        <fullName evidence="12">DNA 3'-5' helicase</fullName>
        <ecNumber evidence="12">5.6.2.4</ecNumber>
    </recommendedName>
</protein>
<dbReference type="InterPro" id="IPR004589">
    <property type="entry name" value="DNA_helicase_ATP-dep_RecQ"/>
</dbReference>
<evidence type="ECO:0000256" key="13">
    <source>
        <dbReference type="SAM" id="MobiDB-lite"/>
    </source>
</evidence>
<dbReference type="SMART" id="SM00956">
    <property type="entry name" value="RQC"/>
    <property type="match status" value="1"/>
</dbReference>
<dbReference type="GO" id="GO:0005634">
    <property type="term" value="C:nucleus"/>
    <property type="evidence" value="ECO:0000318"/>
    <property type="project" value="GO_Central"/>
</dbReference>
<dbReference type="GO" id="GO:0006260">
    <property type="term" value="P:DNA replication"/>
    <property type="evidence" value="ECO:0000318"/>
    <property type="project" value="GO_Central"/>
</dbReference>
<keyword evidence="10" id="KW-0539">Nucleus</keyword>
<dbReference type="CDD" id="cd18794">
    <property type="entry name" value="SF2_C_RecQ"/>
    <property type="match status" value="1"/>
</dbReference>
<dbReference type="GO" id="GO:0016787">
    <property type="term" value="F:hydrolase activity"/>
    <property type="evidence" value="ECO:0007669"/>
    <property type="project" value="UniProtKB-KW"/>
</dbReference>
<dbReference type="PANTHER" id="PTHR13710:SF156">
    <property type="entry name" value="ATP-DEPENDENT DNA HELICASE Q-LIKE 4B"/>
    <property type="match status" value="1"/>
</dbReference>
<dbReference type="InterPro" id="IPR044876">
    <property type="entry name" value="HRDC_dom_sf"/>
</dbReference>
<dbReference type="GO" id="GO:0003677">
    <property type="term" value="F:DNA binding"/>
    <property type="evidence" value="ECO:0007669"/>
    <property type="project" value="UniProtKB-KW"/>
</dbReference>
<evidence type="ECO:0000313" key="18">
    <source>
        <dbReference type="Proteomes" id="UP000215914"/>
    </source>
</evidence>
<dbReference type="InterPro" id="IPR002121">
    <property type="entry name" value="HRDC_dom"/>
</dbReference>
<dbReference type="PANTHER" id="PTHR13710">
    <property type="entry name" value="DNA HELICASE RECQ FAMILY MEMBER"/>
    <property type="match status" value="1"/>
</dbReference>
<keyword evidence="8" id="KW-0238">DNA-binding</keyword>
<evidence type="ECO:0000256" key="10">
    <source>
        <dbReference type="ARBA" id="ARBA00023242"/>
    </source>
</evidence>
<feature type="domain" description="Helicase C-terminal" evidence="16">
    <location>
        <begin position="664"/>
        <end position="815"/>
    </location>
</feature>
<dbReference type="PROSITE" id="PS51194">
    <property type="entry name" value="HELICASE_CTER"/>
    <property type="match status" value="1"/>
</dbReference>
<dbReference type="Pfam" id="PF00270">
    <property type="entry name" value="DEAD"/>
    <property type="match status" value="1"/>
</dbReference>
<dbReference type="InterPro" id="IPR011545">
    <property type="entry name" value="DEAD/DEAH_box_helicase_dom"/>
</dbReference>
<dbReference type="InParanoid" id="A0A251V4H7"/>
<keyword evidence="6 17" id="KW-0347">Helicase</keyword>
<evidence type="ECO:0000256" key="7">
    <source>
        <dbReference type="ARBA" id="ARBA00022840"/>
    </source>
</evidence>
<dbReference type="InterPro" id="IPR036388">
    <property type="entry name" value="WH-like_DNA-bd_sf"/>
</dbReference>
<dbReference type="GO" id="GO:0043138">
    <property type="term" value="F:3'-5' DNA helicase activity"/>
    <property type="evidence" value="ECO:0000318"/>
    <property type="project" value="GO_Central"/>
</dbReference>
<dbReference type="InterPro" id="IPR001650">
    <property type="entry name" value="Helicase_C-like"/>
</dbReference>
<evidence type="ECO:0000256" key="4">
    <source>
        <dbReference type="ARBA" id="ARBA00022741"/>
    </source>
</evidence>
<feature type="domain" description="HRDC" evidence="14">
    <location>
        <begin position="1025"/>
        <end position="1107"/>
    </location>
</feature>
<dbReference type="FunFam" id="3.40.50.300:FF:000340">
    <property type="entry name" value="Bloom syndrome, RecQ helicase"/>
    <property type="match status" value="1"/>
</dbReference>
<evidence type="ECO:0000259" key="14">
    <source>
        <dbReference type="PROSITE" id="PS50967"/>
    </source>
</evidence>
<keyword evidence="7" id="KW-0067">ATP-binding</keyword>
<organism evidence="17 18">
    <name type="scientific">Helianthus annuus</name>
    <name type="common">Common sunflower</name>
    <dbReference type="NCBI Taxonomy" id="4232"/>
    <lineage>
        <taxon>Eukaryota</taxon>
        <taxon>Viridiplantae</taxon>
        <taxon>Streptophyta</taxon>
        <taxon>Embryophyta</taxon>
        <taxon>Tracheophyta</taxon>
        <taxon>Spermatophyta</taxon>
        <taxon>Magnoliopsida</taxon>
        <taxon>eudicotyledons</taxon>
        <taxon>Gunneridae</taxon>
        <taxon>Pentapetalae</taxon>
        <taxon>asterids</taxon>
        <taxon>campanulids</taxon>
        <taxon>Asterales</taxon>
        <taxon>Asteraceae</taxon>
        <taxon>Asteroideae</taxon>
        <taxon>Heliantheae alliance</taxon>
        <taxon>Heliantheae</taxon>
        <taxon>Helianthus</taxon>
    </lineage>
</organism>
<evidence type="ECO:0000256" key="2">
    <source>
        <dbReference type="ARBA" id="ARBA00005446"/>
    </source>
</evidence>
<keyword evidence="5" id="KW-0378">Hydrolase</keyword>
<dbReference type="EMBL" id="CM007892">
    <property type="protein sequence ID" value="OTG30500.1"/>
    <property type="molecule type" value="Genomic_DNA"/>
</dbReference>
<dbReference type="GO" id="GO:0000724">
    <property type="term" value="P:double-strand break repair via homologous recombination"/>
    <property type="evidence" value="ECO:0000318"/>
    <property type="project" value="GO_Central"/>
</dbReference>
<dbReference type="InterPro" id="IPR014001">
    <property type="entry name" value="Helicase_ATP-bd"/>
</dbReference>
<evidence type="ECO:0000256" key="8">
    <source>
        <dbReference type="ARBA" id="ARBA00023125"/>
    </source>
</evidence>
<dbReference type="InterPro" id="IPR010997">
    <property type="entry name" value="HRDC-like_sf"/>
</dbReference>
<dbReference type="SUPFAM" id="SSF47819">
    <property type="entry name" value="HRDC-like"/>
    <property type="match status" value="1"/>
</dbReference>
<dbReference type="Gene3D" id="1.10.10.10">
    <property type="entry name" value="Winged helix-like DNA-binding domain superfamily/Winged helix DNA-binding domain"/>
    <property type="match status" value="1"/>
</dbReference>
<dbReference type="FunFam" id="3.40.50.300:FF:000296">
    <property type="entry name" value="ATP-dependent DNA helicase RecQ"/>
    <property type="match status" value="1"/>
</dbReference>
<dbReference type="Proteomes" id="UP000215914">
    <property type="component" value="Chromosome 3"/>
</dbReference>
<evidence type="ECO:0000313" key="17">
    <source>
        <dbReference type="EMBL" id="OTG30500.1"/>
    </source>
</evidence>
<feature type="domain" description="Helicase ATP-binding" evidence="15">
    <location>
        <begin position="464"/>
        <end position="639"/>
    </location>
</feature>
<comment type="subcellular location">
    <subcellularLocation>
        <location evidence="1">Nucleus</location>
    </subcellularLocation>
</comment>
<dbReference type="InterPro" id="IPR032284">
    <property type="entry name" value="RecQ_Zn-bd"/>
</dbReference>
<dbReference type="SMART" id="SM00490">
    <property type="entry name" value="HELICc"/>
    <property type="match status" value="1"/>
</dbReference>
<name>A0A251V4H7_HELAN</name>
<dbReference type="STRING" id="4232.A0A251V4H7"/>
<dbReference type="SMART" id="SM00487">
    <property type="entry name" value="DEXDc"/>
    <property type="match status" value="1"/>
</dbReference>
<dbReference type="Pfam" id="PF00271">
    <property type="entry name" value="Helicase_C"/>
    <property type="match status" value="1"/>
</dbReference>
<dbReference type="Gene3D" id="1.10.150.80">
    <property type="entry name" value="HRDC domain"/>
    <property type="match status" value="1"/>
</dbReference>
<keyword evidence="9" id="KW-0413">Isomerase</keyword>
<keyword evidence="18" id="KW-1185">Reference proteome</keyword>
<dbReference type="InterPro" id="IPR018982">
    <property type="entry name" value="RQC_domain"/>
</dbReference>
<accession>A0A251V4H7</accession>
<dbReference type="SMART" id="SM00341">
    <property type="entry name" value="HRDC"/>
    <property type="match status" value="1"/>
</dbReference>
<evidence type="ECO:0000259" key="15">
    <source>
        <dbReference type="PROSITE" id="PS51192"/>
    </source>
</evidence>
<evidence type="ECO:0000256" key="12">
    <source>
        <dbReference type="ARBA" id="ARBA00034808"/>
    </source>
</evidence>
<dbReference type="SUPFAM" id="SSF52540">
    <property type="entry name" value="P-loop containing nucleoside triphosphate hydrolases"/>
    <property type="match status" value="2"/>
</dbReference>
<dbReference type="GO" id="GO:0070417">
    <property type="term" value="P:cellular response to cold"/>
    <property type="evidence" value="ECO:0007669"/>
    <property type="project" value="UniProtKB-ARBA"/>
</dbReference>
<dbReference type="Gene3D" id="3.40.50.300">
    <property type="entry name" value="P-loop containing nucleotide triphosphate hydrolases"/>
    <property type="match status" value="2"/>
</dbReference>
<dbReference type="GO" id="GO:0005737">
    <property type="term" value="C:cytoplasm"/>
    <property type="evidence" value="ECO:0000318"/>
    <property type="project" value="GO_Central"/>
</dbReference>
<dbReference type="Pfam" id="PF09382">
    <property type="entry name" value="RQC"/>
    <property type="match status" value="1"/>
</dbReference>
<evidence type="ECO:0000256" key="3">
    <source>
        <dbReference type="ARBA" id="ARBA00008894"/>
    </source>
</evidence>
<evidence type="ECO:0000256" key="1">
    <source>
        <dbReference type="ARBA" id="ARBA00004123"/>
    </source>
</evidence>
<dbReference type="OMA" id="CTPQPSI"/>
<sequence length="1237" mass="138224">MSGSNFGGGSKHVDKVTKNNWSQHAETHNNFSNQDKFLKSNFLYSLPTQKPCVEGAMAASLRSLSCQFQNATNSQSPLAEKAWQAFSNLKLSSRNYIKPGKSRPVANNNGGTAFFQDVRRPTQQYFSDVNNKKMGQNQADHSNEINNIQHSEPRPMANRFAAASTYASSSSGAGYRNMNSSYSNATNSGHCYTTNASHFKGFEETDARGIDDDDDDILLNLDVDQIVSQHYQSAGTPQSSVTPAIINNTARHDGTSLPPELCVDCTHGFKARLCPEASDHLQIMKDMLISISNDLLDNVDLNSGQIEKLRQDRLMLNKQIQQLEKYLQSRSVNDTGSKSNFASTQTTVTRAFQYESPPTLASRVDPIRLDNQFYTNNEIDGSNRWNSPSVSYSYSSAGNNNISISSAPVEREPYIPKYVEVNYIEGSNDKKWSKRDFPWTKELEDNNKKVFGNHSFRPNQREVINATMSGHDVFVLMPTGGGKSLTYQLPAFISPGITLVISPLVSLIQDQIMHLLQANIPAAYLSANMEWPEQQGILRDLCSEHCIYKLLYVTPEKVAKSDFLLRQLENLHARELLDRIVIDEAHCVSQWGHDFRPDYQGLGILKQKFPKIPVLALTATATASVKEDVVQALGLVDCIIFRQSFNRPNLRFSVIPKTKKCLEDIDKFIRGTHFDQCGIIYCLSRMDCEKVAEKLKEYGHKAAFYHASMDPELRASVQKQWSKDEINVICATVAFGMGINKPDVRFVIHHSLPKSIEGYHQECGRAGRDGQIASCVLYYSYSDYIRVKYMLSYGAAEQTPFTYGQPRTSSTNSGRLETNSENLLRMVSYCENDIDCRRFLQLVHFGEKFDCSNCKKTCDNCSNTRTLVDKDVTMIAKQLVELVKSCKQQFSSSHILDVFRGSMSQIVKRNKHNLLSLHGAGKHIAKGEASRVLRHLVVEEILVEDVKKSDLYGSTSSVLKVNEQKAFTLLAGRQTITLRFPSTAKASKTYTSDATPAKGPLTSSKKTPVQVYTPASAQPQSTVDSGLSAKLFPALRILRRNLVKASDTGVCAHHIFADTTLHDICKRMPRNKEELLEVNGIGKAKVSKYGDKVLEVIEATIKEHYGVTRPDDIENKRNTYMNIDSYAFEGRHSLTGGNGSSANSSDSAKRRRNTVINTYDASRDDDDFVDDFVASTARSKKRVVEKPNPNPIADPVDYFDEIPDEVLDFCDSFDNVGTNVSSQKAEQNTGGRVLPSW</sequence>
<comment type="similarity">
    <text evidence="3">Belongs to the disease resistance NB-LRR family.</text>
</comment>
<dbReference type="NCBIfam" id="TIGR00614">
    <property type="entry name" value="recQ_fam"/>
    <property type="match status" value="1"/>
</dbReference>
<gene>
    <name evidence="17" type="primary">ATSGS1</name>
    <name evidence="17" type="ORF">HannXRQ_Chr03g0065231</name>
</gene>
<dbReference type="Pfam" id="PF00570">
    <property type="entry name" value="HRDC"/>
    <property type="match status" value="1"/>
</dbReference>